<reference evidence="1" key="1">
    <citation type="submission" date="2021-02" db="EMBL/GenBank/DDBJ databases">
        <authorList>
            <person name="Nowell W R."/>
        </authorList>
    </citation>
    <scope>NUCLEOTIDE SEQUENCE</scope>
</reference>
<organism evidence="1 2">
    <name type="scientific">Rotaria sordida</name>
    <dbReference type="NCBI Taxonomy" id="392033"/>
    <lineage>
        <taxon>Eukaryota</taxon>
        <taxon>Metazoa</taxon>
        <taxon>Spiralia</taxon>
        <taxon>Gnathifera</taxon>
        <taxon>Rotifera</taxon>
        <taxon>Eurotatoria</taxon>
        <taxon>Bdelloidea</taxon>
        <taxon>Philodinida</taxon>
        <taxon>Philodinidae</taxon>
        <taxon>Rotaria</taxon>
    </lineage>
</organism>
<gene>
    <name evidence="1" type="ORF">ZHD862_LOCUS35793</name>
</gene>
<evidence type="ECO:0000313" key="1">
    <source>
        <dbReference type="EMBL" id="CAF1463265.1"/>
    </source>
</evidence>
<dbReference type="EMBL" id="CAJNOT010005357">
    <property type="protein sequence ID" value="CAF1463265.1"/>
    <property type="molecule type" value="Genomic_DNA"/>
</dbReference>
<dbReference type="AlphaFoldDB" id="A0A815QKF5"/>
<proteinExistence type="predicted"/>
<name>A0A815QKF5_9BILA</name>
<dbReference type="Proteomes" id="UP000663864">
    <property type="component" value="Unassembled WGS sequence"/>
</dbReference>
<accession>A0A815QKF5</accession>
<comment type="caution">
    <text evidence="1">The sequence shown here is derived from an EMBL/GenBank/DDBJ whole genome shotgun (WGS) entry which is preliminary data.</text>
</comment>
<evidence type="ECO:0000313" key="2">
    <source>
        <dbReference type="Proteomes" id="UP000663864"/>
    </source>
</evidence>
<sequence length="93" mass="10262">MLTPTDQLFLRNMEHAGSFHYNLEKVHGDSVAQTLNTISNDLMIDAQSLSITGPGLTKYLDRAGNVLVLIDEFDGDHQKLGLFGTQSKSNNLK</sequence>
<protein>
    <submittedName>
        <fullName evidence="1">Uncharacterized protein</fullName>
    </submittedName>
</protein>